<keyword evidence="3" id="KW-1185">Reference proteome</keyword>
<dbReference type="Proteomes" id="UP000622245">
    <property type="component" value="Unassembled WGS sequence"/>
</dbReference>
<evidence type="ECO:0000313" key="2">
    <source>
        <dbReference type="EMBL" id="MBM0274451.1"/>
    </source>
</evidence>
<evidence type="ECO:0000259" key="1">
    <source>
        <dbReference type="Pfam" id="PF13471"/>
    </source>
</evidence>
<feature type="domain" description="Microcin J25-processing protein McjB C-terminal" evidence="1">
    <location>
        <begin position="31"/>
        <end position="134"/>
    </location>
</feature>
<dbReference type="EMBL" id="JAEVHL010000006">
    <property type="protein sequence ID" value="MBM0274451.1"/>
    <property type="molecule type" value="Genomic_DNA"/>
</dbReference>
<name>A0ABS1YAL6_9ACTN</name>
<organism evidence="2 3">
    <name type="scientific">Micromonospora tarensis</name>
    <dbReference type="NCBI Taxonomy" id="2806100"/>
    <lineage>
        <taxon>Bacteria</taxon>
        <taxon>Bacillati</taxon>
        <taxon>Actinomycetota</taxon>
        <taxon>Actinomycetes</taxon>
        <taxon>Micromonosporales</taxon>
        <taxon>Micromonosporaceae</taxon>
        <taxon>Micromonospora</taxon>
    </lineage>
</organism>
<sequence>MTFEMTVHRGPRDPSLRRRLVTRAAIVLGHTLRPLPPALLAKVLGRVSRGARPASYAEAKASRDRVMSASLGMNALQACLQRSLAVALLCRMSGCWPTWCAGVRQSEPFTAHAWVEAEGRSVGEPGVSERFVALVRVSAG</sequence>
<reference evidence="2 3" key="1">
    <citation type="submission" date="2021-01" db="EMBL/GenBank/DDBJ databases">
        <title>Draft genome sequence of Micromonospora sp. strain STR1s_6.</title>
        <authorList>
            <person name="Karlyshev A."/>
            <person name="Jawad R."/>
        </authorList>
    </citation>
    <scope>NUCLEOTIDE SEQUENCE [LARGE SCALE GENOMIC DNA]</scope>
    <source>
        <strain evidence="2 3">STR1S-6</strain>
    </source>
</reference>
<dbReference type="InterPro" id="IPR053521">
    <property type="entry name" value="McjB-like"/>
</dbReference>
<evidence type="ECO:0000313" key="3">
    <source>
        <dbReference type="Proteomes" id="UP000622245"/>
    </source>
</evidence>
<comment type="caution">
    <text evidence="2">The sequence shown here is derived from an EMBL/GenBank/DDBJ whole genome shotgun (WGS) entry which is preliminary data.</text>
</comment>
<dbReference type="Pfam" id="PF13471">
    <property type="entry name" value="Transglut_core3"/>
    <property type="match status" value="1"/>
</dbReference>
<dbReference type="RefSeq" id="WP_203146872.1">
    <property type="nucleotide sequence ID" value="NZ_JAEVHL010000006.1"/>
</dbReference>
<protein>
    <submittedName>
        <fullName evidence="2">Lasso peptide biosynthesis B2 protein</fullName>
    </submittedName>
</protein>
<gene>
    <name evidence="2" type="ORF">JM949_02710</name>
</gene>
<proteinExistence type="predicted"/>
<accession>A0ABS1YAL6</accession>
<dbReference type="InterPro" id="IPR032708">
    <property type="entry name" value="McjB_C"/>
</dbReference>
<dbReference type="NCBIfam" id="NF033537">
    <property type="entry name" value="lasso_biosyn_B2"/>
    <property type="match status" value="1"/>
</dbReference>